<name>A0A835XU90_9CHLO</name>
<dbReference type="GO" id="GO:0016192">
    <property type="term" value="P:vesicle-mediated transport"/>
    <property type="evidence" value="ECO:0007669"/>
    <property type="project" value="InterPro"/>
</dbReference>
<dbReference type="PANTHER" id="PTHR13027:SF7">
    <property type="entry name" value="VACUOLAR FUSION PROTEIN MON1 HOMOLOG"/>
    <property type="match status" value="1"/>
</dbReference>
<comment type="caution">
    <text evidence="5">The sequence shown here is derived from an EMBL/GenBank/DDBJ whole genome shotgun (WGS) entry which is preliminary data.</text>
</comment>
<gene>
    <name evidence="5" type="ORF">HYH03_011155</name>
</gene>
<feature type="region of interest" description="Disordered" evidence="2">
    <location>
        <begin position="532"/>
        <end position="561"/>
    </location>
</feature>
<feature type="compositionally biased region" description="Low complexity" evidence="2">
    <location>
        <begin position="135"/>
        <end position="172"/>
    </location>
</feature>
<dbReference type="InterPro" id="IPR004353">
    <property type="entry name" value="Mon1"/>
</dbReference>
<feature type="compositionally biased region" description="Low complexity" evidence="2">
    <location>
        <begin position="10"/>
        <end position="27"/>
    </location>
</feature>
<feature type="compositionally biased region" description="Acidic residues" evidence="2">
    <location>
        <begin position="48"/>
        <end position="63"/>
    </location>
</feature>
<feature type="compositionally biased region" description="Low complexity" evidence="2">
    <location>
        <begin position="186"/>
        <end position="201"/>
    </location>
</feature>
<evidence type="ECO:0000313" key="5">
    <source>
        <dbReference type="EMBL" id="KAG2490353.1"/>
    </source>
</evidence>
<comment type="similarity">
    <text evidence="1">Belongs to the MON1/SAND family.</text>
</comment>
<feature type="compositionally biased region" description="Low complexity" evidence="2">
    <location>
        <begin position="548"/>
        <end position="558"/>
    </location>
</feature>
<feature type="domain" description="FUZ/MON1/HPS1 second Longin" evidence="4">
    <location>
        <begin position="401"/>
        <end position="494"/>
    </location>
</feature>
<accession>A0A835XU90</accession>
<feature type="domain" description="FUZ/MON1/HPS1 first Longin" evidence="3">
    <location>
        <begin position="238"/>
        <end position="356"/>
    </location>
</feature>
<evidence type="ECO:0000259" key="3">
    <source>
        <dbReference type="Pfam" id="PF19036"/>
    </source>
</evidence>
<reference evidence="5" key="1">
    <citation type="journal article" date="2020" name="bioRxiv">
        <title>Comparative genomics of Chlamydomonas.</title>
        <authorList>
            <person name="Craig R.J."/>
            <person name="Hasan A.R."/>
            <person name="Ness R.W."/>
            <person name="Keightley P.D."/>
        </authorList>
    </citation>
    <scope>NUCLEOTIDE SEQUENCE</scope>
    <source>
        <strain evidence="5">CCAP 11/70</strain>
    </source>
</reference>
<protein>
    <recommendedName>
        <fullName evidence="1">Vacuolar fusion protein MON1 homolog</fullName>
    </recommendedName>
</protein>
<dbReference type="Pfam" id="PF19036">
    <property type="entry name" value="Fuz_longin_1"/>
    <property type="match status" value="1"/>
</dbReference>
<evidence type="ECO:0000256" key="2">
    <source>
        <dbReference type="SAM" id="MobiDB-lite"/>
    </source>
</evidence>
<dbReference type="EMBL" id="JAEHOE010000062">
    <property type="protein sequence ID" value="KAG2490353.1"/>
    <property type="molecule type" value="Genomic_DNA"/>
</dbReference>
<organism evidence="5 6">
    <name type="scientific">Edaphochlamys debaryana</name>
    <dbReference type="NCBI Taxonomy" id="47281"/>
    <lineage>
        <taxon>Eukaryota</taxon>
        <taxon>Viridiplantae</taxon>
        <taxon>Chlorophyta</taxon>
        <taxon>core chlorophytes</taxon>
        <taxon>Chlorophyceae</taxon>
        <taxon>CS clade</taxon>
        <taxon>Chlamydomonadales</taxon>
        <taxon>Chlamydomonadales incertae sedis</taxon>
        <taxon>Edaphochlamys</taxon>
    </lineage>
</organism>
<sequence>MDTTDEPVIASASVERSSSSGAALRSLGSGGGHGTAAEPAGGGAAAASEEEFGDEEDEEDDADSVGGRGDDNDDADALEPSQPHQPSDERPTVDSATGAEEPEAETSRSRTVGESVEAIEAAVASLALKHESARRLAAAAAASAASAAPSEPSAEAQPAFARASEPDSAAAAGQGGDGAATPRPPALAAAAGIDGSASASASGGGRSGDADGGSAVASTSAPTFGDDSAGTAWEAYPKHFFILSSSGKPIYSLNGDERSLVGLTALLSALVSVVQSTGDAVQHIRSGSTLVVFMLRGPLYFVAASRMGEPATALRRQLELMYGQMVLVVTTGLERIIQRNPSYDVRSLLDGVGSVLGSLAAMLAADATSYLLGAHRPLPMPAADRAAVTELLAEAVRQSGALYGLLMADTHALALCRAKGQPPLAPDDLLLLANFVMCNNAYRHGHGEAFSPVCLPSFNPDAFLHAYIHYLDASAGLYLVLLSGSAEAFHPLSAARVWLEDATTARGLMPRLRALRPPELFLEGTAGPGTSGAAAAAVPGATGGAGAEAGARPVGGREPQPPLNVLSVESLPRPLGGKFGHTPLWSYALRYNGLPVPQALASPPCPLHRSAAGAKRLAAAYAQLHSLLHSPAAPGRPNKLAWFADSSLALCAVRDRDLELYLVLDPLTDKTTGMGLVEAMRRHFLDRQIMADLTLTPAPPA</sequence>
<dbReference type="InterPro" id="IPR043971">
    <property type="entry name" value="FUZ/MON1/HPS1_longin_2"/>
</dbReference>
<evidence type="ECO:0000313" key="6">
    <source>
        <dbReference type="Proteomes" id="UP000612055"/>
    </source>
</evidence>
<dbReference type="AlphaFoldDB" id="A0A835XU90"/>
<keyword evidence="6" id="KW-1185">Reference proteome</keyword>
<feature type="compositionally biased region" description="Low complexity" evidence="2">
    <location>
        <begin position="212"/>
        <end position="221"/>
    </location>
</feature>
<dbReference type="PANTHER" id="PTHR13027">
    <property type="entry name" value="SAND PROTEIN-RELATED"/>
    <property type="match status" value="1"/>
</dbReference>
<feature type="compositionally biased region" description="Gly residues" evidence="2">
    <location>
        <begin position="28"/>
        <end position="44"/>
    </location>
</feature>
<dbReference type="InterPro" id="IPR043972">
    <property type="entry name" value="FUZ/MON1/HPS1_longin_1"/>
</dbReference>
<dbReference type="GO" id="GO:0006623">
    <property type="term" value="P:protein targeting to vacuole"/>
    <property type="evidence" value="ECO:0007669"/>
    <property type="project" value="UniProtKB-UniRule"/>
</dbReference>
<proteinExistence type="inferred from homology"/>
<evidence type="ECO:0000256" key="1">
    <source>
        <dbReference type="RuleBase" id="RU367048"/>
    </source>
</evidence>
<feature type="region of interest" description="Disordered" evidence="2">
    <location>
        <begin position="131"/>
        <end position="223"/>
    </location>
</feature>
<feature type="compositionally biased region" description="Gly residues" evidence="2">
    <location>
        <begin position="202"/>
        <end position="211"/>
    </location>
</feature>
<feature type="region of interest" description="Disordered" evidence="2">
    <location>
        <begin position="1"/>
        <end position="115"/>
    </location>
</feature>
<comment type="function">
    <text evidence="1">Plays an important role in membrane trafficking through the secretory apparatus.</text>
</comment>
<dbReference type="PRINTS" id="PR01546">
    <property type="entry name" value="YEAST73DUF"/>
</dbReference>
<dbReference type="Proteomes" id="UP000612055">
    <property type="component" value="Unassembled WGS sequence"/>
</dbReference>
<dbReference type="Pfam" id="PF19037">
    <property type="entry name" value="Fuz_longin_2"/>
    <property type="match status" value="1"/>
</dbReference>
<dbReference type="OrthoDB" id="272411at2759"/>
<evidence type="ECO:0000259" key="4">
    <source>
        <dbReference type="Pfam" id="PF19037"/>
    </source>
</evidence>